<proteinExistence type="predicted"/>
<dbReference type="Proteomes" id="UP000050384">
    <property type="component" value="Unassembled WGS sequence"/>
</dbReference>
<dbReference type="EMBL" id="LJRI01001255">
    <property type="protein sequence ID" value="KPY67276.1"/>
    <property type="molecule type" value="Genomic_DNA"/>
</dbReference>
<accession>A0A0Q0AVE1</accession>
<name>A0A0Q0AVE1_PSESX</name>
<comment type="caution">
    <text evidence="1">The sequence shown here is derived from an EMBL/GenBank/DDBJ whole genome shotgun (WGS) entry which is preliminary data.</text>
</comment>
<gene>
    <name evidence="1" type="ORF">ALO94_03326</name>
</gene>
<protein>
    <submittedName>
        <fullName evidence="1">Uncharacterized protein</fullName>
    </submittedName>
</protein>
<evidence type="ECO:0000313" key="2">
    <source>
        <dbReference type="Proteomes" id="UP000050384"/>
    </source>
</evidence>
<organism evidence="1 2">
    <name type="scientific">Pseudomonas syringae pv. spinaceae</name>
    <dbReference type="NCBI Taxonomy" id="264459"/>
    <lineage>
        <taxon>Bacteria</taxon>
        <taxon>Pseudomonadati</taxon>
        <taxon>Pseudomonadota</taxon>
        <taxon>Gammaproteobacteria</taxon>
        <taxon>Pseudomonadales</taxon>
        <taxon>Pseudomonadaceae</taxon>
        <taxon>Pseudomonas</taxon>
        <taxon>Pseudomonas syringae</taxon>
    </lineage>
</organism>
<evidence type="ECO:0000313" key="1">
    <source>
        <dbReference type="EMBL" id="KPY67276.1"/>
    </source>
</evidence>
<dbReference type="AlphaFoldDB" id="A0A0Q0AVE1"/>
<sequence>MGAMLENVHKSFCYTGDRNLPGEPQQQWPVFGIGQFSNRQASEGGVGGIFIKEHILALTGLMCSKLGMVTAMPRHPF</sequence>
<reference evidence="1 2" key="1">
    <citation type="submission" date="2015-09" db="EMBL/GenBank/DDBJ databases">
        <title>Genome announcement of multiple Pseudomonas syringae strains.</title>
        <authorList>
            <person name="Thakur S."/>
            <person name="Wang P.W."/>
            <person name="Gong Y."/>
            <person name="Weir B.S."/>
            <person name="Guttman D.S."/>
        </authorList>
    </citation>
    <scope>NUCLEOTIDE SEQUENCE [LARGE SCALE GENOMIC DNA]</scope>
    <source>
        <strain evidence="1 2">ICMP16929</strain>
    </source>
</reference>